<organism evidence="5 6">
    <name type="scientific">Priapulus caudatus</name>
    <name type="common">Priapulid worm</name>
    <dbReference type="NCBI Taxonomy" id="37621"/>
    <lineage>
        <taxon>Eukaryota</taxon>
        <taxon>Metazoa</taxon>
        <taxon>Ecdysozoa</taxon>
        <taxon>Scalidophora</taxon>
        <taxon>Priapulida</taxon>
        <taxon>Priapulimorpha</taxon>
        <taxon>Priapulimorphida</taxon>
        <taxon>Priapulidae</taxon>
        <taxon>Priapulus</taxon>
    </lineage>
</organism>
<evidence type="ECO:0000256" key="2">
    <source>
        <dbReference type="ARBA" id="ARBA00022741"/>
    </source>
</evidence>
<accession>A0ABM1ERY7</accession>
<name>A0ABM1ERY7_PRICU</name>
<keyword evidence="3 4" id="KW-0418">Kinase</keyword>
<evidence type="ECO:0000313" key="6">
    <source>
        <dbReference type="RefSeq" id="XP_014674958.1"/>
    </source>
</evidence>
<evidence type="ECO:0000256" key="1">
    <source>
        <dbReference type="ARBA" id="ARBA00022679"/>
    </source>
</evidence>
<evidence type="ECO:0000256" key="4">
    <source>
        <dbReference type="RuleBase" id="RU003330"/>
    </source>
</evidence>
<keyword evidence="1 4" id="KW-0808">Transferase</keyword>
<sequence length="213" mass="23425">MSANENAEVTSSGDVGIDVSVLKEGNLVIIFVVGGPGSGKGTQCAKIVEKYGFTQLSAGDLLRAEVASGSERSKEFNEVMEKGELLPMSAVLELLKEAMVAKAADTNGFVMDGYPREIIQGVEFEKQVKDCSFVLYFELAEEVMKERLMKRAATSDRVDDNEETMLKRLRTFSDVTMPVIDHYRDKLKTISAAGTIEEVFEETCKTLDECLPS</sequence>
<dbReference type="PRINTS" id="PR00094">
    <property type="entry name" value="ADENYLTKNASE"/>
</dbReference>
<dbReference type="Gene3D" id="3.40.50.300">
    <property type="entry name" value="P-loop containing nucleotide triphosphate hydrolases"/>
    <property type="match status" value="1"/>
</dbReference>
<gene>
    <name evidence="6" type="primary">LOC106815047</name>
</gene>
<dbReference type="GeneID" id="106815047"/>
<dbReference type="InterPro" id="IPR027417">
    <property type="entry name" value="P-loop_NTPase"/>
</dbReference>
<proteinExistence type="inferred from homology"/>
<comment type="similarity">
    <text evidence="4">Belongs to the adenylate kinase family.</text>
</comment>
<evidence type="ECO:0000313" key="5">
    <source>
        <dbReference type="Proteomes" id="UP000695022"/>
    </source>
</evidence>
<dbReference type="RefSeq" id="XP_014674958.1">
    <property type="nucleotide sequence ID" value="XM_014819472.1"/>
</dbReference>
<dbReference type="InterPro" id="IPR033690">
    <property type="entry name" value="Adenylat_kinase_CS"/>
</dbReference>
<keyword evidence="5" id="KW-1185">Reference proteome</keyword>
<keyword evidence="2" id="KW-0547">Nucleotide-binding</keyword>
<dbReference type="SUPFAM" id="SSF52540">
    <property type="entry name" value="P-loop containing nucleoside triphosphate hydrolases"/>
    <property type="match status" value="1"/>
</dbReference>
<dbReference type="CDD" id="cd01428">
    <property type="entry name" value="ADK"/>
    <property type="match status" value="1"/>
</dbReference>
<reference evidence="6" key="1">
    <citation type="submission" date="2025-08" db="UniProtKB">
        <authorList>
            <consortium name="RefSeq"/>
        </authorList>
    </citation>
    <scope>IDENTIFICATION</scope>
</reference>
<dbReference type="Proteomes" id="UP000695022">
    <property type="component" value="Unplaced"/>
</dbReference>
<dbReference type="PANTHER" id="PTHR23359">
    <property type="entry name" value="NUCLEOTIDE KINASE"/>
    <property type="match status" value="1"/>
</dbReference>
<dbReference type="InterPro" id="IPR000850">
    <property type="entry name" value="Adenylat/UMP-CMP_kin"/>
</dbReference>
<dbReference type="HAMAP" id="MF_00235">
    <property type="entry name" value="Adenylate_kinase_Adk"/>
    <property type="match status" value="1"/>
</dbReference>
<dbReference type="PROSITE" id="PS00113">
    <property type="entry name" value="ADENYLATE_KINASE"/>
    <property type="match status" value="1"/>
</dbReference>
<dbReference type="Pfam" id="PF00406">
    <property type="entry name" value="ADK"/>
    <property type="match status" value="1"/>
</dbReference>
<evidence type="ECO:0000256" key="3">
    <source>
        <dbReference type="ARBA" id="ARBA00022777"/>
    </source>
</evidence>
<protein>
    <submittedName>
        <fullName evidence="6">Adenylate kinase isoenzyme 1-like</fullName>
    </submittedName>
</protein>